<accession>A0A1I1Q467</accession>
<organism evidence="2 3">
    <name type="scientific">Thiohalospira halophila DSM 15071</name>
    <dbReference type="NCBI Taxonomy" id="1123397"/>
    <lineage>
        <taxon>Bacteria</taxon>
        <taxon>Pseudomonadati</taxon>
        <taxon>Pseudomonadota</taxon>
        <taxon>Gammaproteobacteria</taxon>
        <taxon>Thiohalospirales</taxon>
        <taxon>Thiohalospiraceae</taxon>
        <taxon>Thiohalospira</taxon>
    </lineage>
</organism>
<evidence type="ECO:0000313" key="2">
    <source>
        <dbReference type="EMBL" id="SFD16805.1"/>
    </source>
</evidence>
<keyword evidence="3" id="KW-1185">Reference proteome</keyword>
<protein>
    <submittedName>
        <fullName evidence="2">GAF domain-containing protein</fullName>
    </submittedName>
</protein>
<sequence>MSHDQSLMRLAALAAGNAENEEPLLDAMLAEIARAIGVSRAGIWLLDPRAEWLVLRALHVVGDESTDVVDLRGVQCPEYFRHIASGETLELSRLEGLESGIGTRLEVARSAGMDALLDVPLFMGGQWIGVLFCEYRGGSRHWSAAERTFLGSADDLVALVLEAERYRSGEQQQERQHARLRALSDALRSGVTIENEVGRVVHANPVAQAFMESAGIEEPVGMLCEEIVKHLAPLVAEEEGWSARIMGIIHTGEPVHGMPLHLRDGREFEVDHVPVNDDAGQPLGHIWQYHEVTPYRRAEGSLRRQRNLYHALSEMHRGILHSKGIEFPLELACRVAVEYAGLTLAWIGEVDPETLWVKVVTAYGKASDYARSIRISADPAKPEGRGPGGRALNSWETVVIGDIGEDRRLAPWHPYTERYELRSVASIPMPTPPSRGPMVFNVYAAEPGYFDSATIALVEGLAGSVVEAFAGRQVNAPD</sequence>
<feature type="domain" description="GAF" evidence="1">
    <location>
        <begin position="20"/>
        <end position="171"/>
    </location>
</feature>
<dbReference type="InterPro" id="IPR035965">
    <property type="entry name" value="PAS-like_dom_sf"/>
</dbReference>
<dbReference type="InterPro" id="IPR003018">
    <property type="entry name" value="GAF"/>
</dbReference>
<dbReference type="SUPFAM" id="SSF55781">
    <property type="entry name" value="GAF domain-like"/>
    <property type="match status" value="2"/>
</dbReference>
<dbReference type="Pfam" id="PF13185">
    <property type="entry name" value="GAF_2"/>
    <property type="match status" value="1"/>
</dbReference>
<dbReference type="OrthoDB" id="5555683at2"/>
<dbReference type="Pfam" id="PF01590">
    <property type="entry name" value="GAF"/>
    <property type="match status" value="1"/>
</dbReference>
<dbReference type="RefSeq" id="WP_093427628.1">
    <property type="nucleotide sequence ID" value="NZ_FOMJ01000002.1"/>
</dbReference>
<evidence type="ECO:0000259" key="1">
    <source>
        <dbReference type="SMART" id="SM00065"/>
    </source>
</evidence>
<dbReference type="Proteomes" id="UP000198611">
    <property type="component" value="Unassembled WGS sequence"/>
</dbReference>
<name>A0A1I1Q467_9GAMM</name>
<gene>
    <name evidence="2" type="ORF">SAMN05660831_00973</name>
</gene>
<dbReference type="InterPro" id="IPR029016">
    <property type="entry name" value="GAF-like_dom_sf"/>
</dbReference>
<evidence type="ECO:0000313" key="3">
    <source>
        <dbReference type="Proteomes" id="UP000198611"/>
    </source>
</evidence>
<dbReference type="Gene3D" id="3.30.450.20">
    <property type="entry name" value="PAS domain"/>
    <property type="match status" value="1"/>
</dbReference>
<dbReference type="AlphaFoldDB" id="A0A1I1Q467"/>
<dbReference type="SMART" id="SM00065">
    <property type="entry name" value="GAF"/>
    <property type="match status" value="1"/>
</dbReference>
<reference evidence="2 3" key="1">
    <citation type="submission" date="2016-10" db="EMBL/GenBank/DDBJ databases">
        <authorList>
            <person name="de Groot N.N."/>
        </authorList>
    </citation>
    <scope>NUCLEOTIDE SEQUENCE [LARGE SCALE GENOMIC DNA]</scope>
    <source>
        <strain evidence="2 3">HL3</strain>
    </source>
</reference>
<dbReference type="EMBL" id="FOMJ01000002">
    <property type="protein sequence ID" value="SFD16805.1"/>
    <property type="molecule type" value="Genomic_DNA"/>
</dbReference>
<dbReference type="Gene3D" id="3.30.450.40">
    <property type="match status" value="2"/>
</dbReference>
<dbReference type="STRING" id="1123397.SAMN05660831_00973"/>
<dbReference type="SUPFAM" id="SSF55785">
    <property type="entry name" value="PYP-like sensor domain (PAS domain)"/>
    <property type="match status" value="1"/>
</dbReference>
<proteinExistence type="predicted"/>